<evidence type="ECO:0000256" key="10">
    <source>
        <dbReference type="ARBA" id="ARBA00043827"/>
    </source>
</evidence>
<comment type="similarity">
    <text evidence="2">Belongs to the glycosyl hydrolase 20 family.</text>
</comment>
<evidence type="ECO:0000256" key="5">
    <source>
        <dbReference type="ARBA" id="ARBA00023295"/>
    </source>
</evidence>
<evidence type="ECO:0000313" key="15">
    <source>
        <dbReference type="EMBL" id="CAB3252656.1"/>
    </source>
</evidence>
<dbReference type="InterPro" id="IPR014756">
    <property type="entry name" value="Ig_E-set"/>
</dbReference>
<dbReference type="InterPro" id="IPR008965">
    <property type="entry name" value="CBM2/CBM3_carb-bd_dom_sf"/>
</dbReference>
<organism evidence="15">
    <name type="scientific">Phallusia mammillata</name>
    <dbReference type="NCBI Taxonomy" id="59560"/>
    <lineage>
        <taxon>Eukaryota</taxon>
        <taxon>Metazoa</taxon>
        <taxon>Chordata</taxon>
        <taxon>Tunicata</taxon>
        <taxon>Ascidiacea</taxon>
        <taxon>Phlebobranchia</taxon>
        <taxon>Ascidiidae</taxon>
        <taxon>Phallusia</taxon>
    </lineage>
</organism>
<dbReference type="InterPro" id="IPR015882">
    <property type="entry name" value="HEX_bac_N"/>
</dbReference>
<dbReference type="Gene3D" id="3.30.379.10">
    <property type="entry name" value="Chitobiase/beta-hexosaminidase domain 2-like"/>
    <property type="match status" value="1"/>
</dbReference>
<dbReference type="InterPro" id="IPR004866">
    <property type="entry name" value="CHB/HEX_N_dom"/>
</dbReference>
<name>A0A6F9DDX1_9ASCI</name>
<dbReference type="InterPro" id="IPR029018">
    <property type="entry name" value="Hex-like_dom2"/>
</dbReference>
<sequence>MRFSLQPRRIFGSFLVVSFCTVVFLHTKTFWRHMMADFKEKKACGELLDYIAENLVIRYTVLSNTGWVKNQHEIILTNNGDRTISQGQWSIYFNHMYLPEGDHFRFRRSYPIPGSQFVLTHLDGTFLKLSPQSSFKGIAPETAVIVRINSPAIAARCYVLPRWYVAAPNCRPRIIRVTDDEKLEFVSDFNHPSQWKRGDNDNSDPFTPAHRLTNYNILDKGESPLRIIPKPISSIISSEETVDLSSGKWNLCNSPPEFSAEIKKFGEVFGLSVLPEKEPCPPTHAIQFIHEQIPDIPLSDEAYSLTIEGVKPSITVRATHPDGVFYALQTLKSLATTDKGTIGHVLPAAVIKDAPRFGYRGLHLDAARNFLPVDDVIGILEAMAMYKLNKLHLHLTDDEAWRLEIPDLPELTQVGSRRCHTEDESECLFPALGSGPFDTAPGSGYYSREDYIKLLQAAVENHIELIPEIDMPGHSHAAIKSMEARYYRFMKTRDEAKATEYLLSDFDDASPAMSVQHFRNNAMNPCMPSTYRFVEKILDTLIDLHSEIQPIRTFHVGGDEVAKNSWRDSPVCRKFIDETDGFPYQNQDLQEHFIREVSKILSRKNDITMGVWEDGALQMPQNEPFNKRTLNNVDVLAYAWNNANWNSKSAARTHLLANAGYKVIVSSATHFYFDHPQEPDPEEIGLFWATRYSDDKNVFGFVPDDLFANAKIGGGSVPFTDEEHDRIRYQHAKLERPENVVGMQAQLWSEMVRDVAVAHSQLFPRLIAFAERAWHRAEWEQDDTRKMRYLKYQDWSEFANVVGYKEFPRLKAKGIKYRIPPPGVRIHKLTLEIGGLYPGLTYKMRSFDDDTGKVSDWTECFNGQPMEAGDEDRGFEFMATDGQRTSRIIKYNMDSSFG</sequence>
<comment type="catalytic activity">
    <reaction evidence="9">
        <text>a ganglioside GM2 (d18:1(4E)) + H2O = a ganglioside GM3 (d18:1(4E)) + N-acetyl-beta-D-galactosamine</text>
        <dbReference type="Rhea" id="RHEA:47940"/>
        <dbReference type="ChEBI" id="CHEBI:15377"/>
        <dbReference type="ChEBI" id="CHEBI:28497"/>
        <dbReference type="ChEBI" id="CHEBI:60065"/>
        <dbReference type="ChEBI" id="CHEBI:71502"/>
    </reaction>
    <physiologicalReaction direction="left-to-right" evidence="9">
        <dbReference type="Rhea" id="RHEA:47941"/>
    </physiologicalReaction>
</comment>
<dbReference type="GO" id="GO:0004563">
    <property type="term" value="F:beta-N-acetylhexosaminidase activity"/>
    <property type="evidence" value="ECO:0007669"/>
    <property type="project" value="UniProtKB-EC"/>
</dbReference>
<dbReference type="InterPro" id="IPR015883">
    <property type="entry name" value="Glyco_hydro_20_cat"/>
</dbReference>
<protein>
    <recommendedName>
        <fullName evidence="3">beta-N-acetylhexosaminidase</fullName>
        <ecNumber evidence="3">3.2.1.52</ecNumber>
    </recommendedName>
    <alternativeName>
        <fullName evidence="7">Beta-N-acetylhexosaminidase</fullName>
    </alternativeName>
    <alternativeName>
        <fullName evidence="8">N-acetyl-beta-glucosaminidase</fullName>
    </alternativeName>
</protein>
<evidence type="ECO:0000259" key="14">
    <source>
        <dbReference type="SMART" id="SM01081"/>
    </source>
</evidence>
<dbReference type="InterPro" id="IPR012291">
    <property type="entry name" value="CBM2_carb-bd_dom_sf"/>
</dbReference>
<dbReference type="InterPro" id="IPR017853">
    <property type="entry name" value="GH"/>
</dbReference>
<dbReference type="SUPFAM" id="SSF51445">
    <property type="entry name" value="(Trans)glycosidases"/>
    <property type="match status" value="1"/>
</dbReference>
<feature type="domain" description="Chitobiase/beta-hexosaminidases N-terminal" evidence="14">
    <location>
        <begin position="53"/>
        <end position="210"/>
    </location>
</feature>
<gene>
    <name evidence="15" type="primary">Hexb</name>
</gene>
<dbReference type="SUPFAM" id="SSF49384">
    <property type="entry name" value="Carbohydrate-binding domain"/>
    <property type="match status" value="1"/>
</dbReference>
<evidence type="ECO:0000256" key="13">
    <source>
        <dbReference type="PIRSR" id="PIRSR625705-1"/>
    </source>
</evidence>
<comment type="catalytic activity">
    <reaction evidence="12">
        <text>N-acetyl-beta-D-6-sulfogalactosaminyl-(1-&gt;4)-alpha-L-iduronyl-(1-&gt;3)-N-acetyl-D-6-sulfogalactosamine + H2O = alpha-L-iduronyl-(1-&gt;3)-N-acetyl-D-6-sulfogalactosamine + N-acetyl-D-6-sulfogalactosamine</text>
        <dbReference type="Rhea" id="RHEA:64384"/>
        <dbReference type="ChEBI" id="CHEBI:15377"/>
        <dbReference type="ChEBI" id="CHEBI:152567"/>
        <dbReference type="ChEBI" id="CHEBI:152568"/>
        <dbReference type="ChEBI" id="CHEBI:153064"/>
    </reaction>
    <physiologicalReaction direction="left-to-right" evidence="12">
        <dbReference type="Rhea" id="RHEA:64385"/>
    </physiologicalReaction>
</comment>
<dbReference type="Gene3D" id="3.20.20.80">
    <property type="entry name" value="Glycosidases"/>
    <property type="match status" value="1"/>
</dbReference>
<evidence type="ECO:0000256" key="11">
    <source>
        <dbReference type="ARBA" id="ARBA00047301"/>
    </source>
</evidence>
<dbReference type="GO" id="GO:0005975">
    <property type="term" value="P:carbohydrate metabolic process"/>
    <property type="evidence" value="ECO:0007669"/>
    <property type="project" value="InterPro"/>
</dbReference>
<evidence type="ECO:0000256" key="6">
    <source>
        <dbReference type="ARBA" id="ARBA00023505"/>
    </source>
</evidence>
<dbReference type="PANTHER" id="PTHR22600:SF57">
    <property type="entry name" value="BETA-N-ACETYLHEXOSAMINIDASE"/>
    <property type="match status" value="1"/>
</dbReference>
<dbReference type="Pfam" id="PF03173">
    <property type="entry name" value="CHB_HEX"/>
    <property type="match status" value="1"/>
</dbReference>
<dbReference type="Pfam" id="PF03174">
    <property type="entry name" value="CHB_HEX_C"/>
    <property type="match status" value="1"/>
</dbReference>
<comment type="catalytic activity">
    <reaction evidence="10">
        <text>a ganglioside GM2 + H2O = a ganglioside GM3 + N-acetyl-beta-D-galactosamine</text>
        <dbReference type="Rhea" id="RHEA:47968"/>
        <dbReference type="ChEBI" id="CHEBI:15377"/>
        <dbReference type="ChEBI" id="CHEBI:28497"/>
        <dbReference type="ChEBI" id="CHEBI:79210"/>
        <dbReference type="ChEBI" id="CHEBI:79218"/>
    </reaction>
    <physiologicalReaction direction="left-to-right" evidence="10">
        <dbReference type="Rhea" id="RHEA:47969"/>
    </physiologicalReaction>
</comment>
<dbReference type="Pfam" id="PF02838">
    <property type="entry name" value="Glyco_hydro_20b"/>
    <property type="match status" value="1"/>
</dbReference>
<comment type="catalytic activity">
    <reaction evidence="11">
        <text>N-acetyl-beta-D-galactosaminyl-(1-&gt;4)-beta-D-3-sulfogalactosyl-(1-&gt;4)-beta-D-glucosyl-(1&lt;-&gt;1')-ceramide + H2O = a beta-D-3-sulfogalactosyl-(1-&gt;4)-beta-D-glucosyl-(1&lt;-&gt;1')-ceramide + N-acetyl-beta-D-galactosamine</text>
        <dbReference type="Rhea" id="RHEA:48276"/>
        <dbReference type="ChEBI" id="CHEBI:15377"/>
        <dbReference type="ChEBI" id="CHEBI:28497"/>
        <dbReference type="ChEBI" id="CHEBI:90163"/>
        <dbReference type="ChEBI" id="CHEBI:90164"/>
    </reaction>
    <physiologicalReaction direction="left-to-right" evidence="11">
        <dbReference type="Rhea" id="RHEA:48277"/>
    </physiologicalReaction>
</comment>
<dbReference type="PRINTS" id="PR00738">
    <property type="entry name" value="GLHYDRLASE20"/>
</dbReference>
<evidence type="ECO:0000256" key="3">
    <source>
        <dbReference type="ARBA" id="ARBA00012663"/>
    </source>
</evidence>
<evidence type="ECO:0000256" key="1">
    <source>
        <dbReference type="ARBA" id="ARBA00001231"/>
    </source>
</evidence>
<evidence type="ECO:0000256" key="2">
    <source>
        <dbReference type="ARBA" id="ARBA00006285"/>
    </source>
</evidence>
<accession>A0A6F9DDX1</accession>
<dbReference type="InterPro" id="IPR004867">
    <property type="entry name" value="CHB_C_dom"/>
</dbReference>
<dbReference type="SUPFAM" id="SSF55545">
    <property type="entry name" value="beta-N-acetylhexosaminidase-like domain"/>
    <property type="match status" value="1"/>
</dbReference>
<dbReference type="Pfam" id="PF00728">
    <property type="entry name" value="Glyco_hydro_20"/>
    <property type="match status" value="1"/>
</dbReference>
<evidence type="ECO:0000256" key="9">
    <source>
        <dbReference type="ARBA" id="ARBA00043767"/>
    </source>
</evidence>
<dbReference type="AlphaFoldDB" id="A0A6F9DDX1"/>
<dbReference type="Gene3D" id="2.60.40.290">
    <property type="match status" value="1"/>
</dbReference>
<dbReference type="EC" id="3.2.1.52" evidence="3"/>
<feature type="active site" description="Proton donor" evidence="13">
    <location>
        <position position="560"/>
    </location>
</feature>
<dbReference type="SMART" id="SM01081">
    <property type="entry name" value="CHB_HEX"/>
    <property type="match status" value="1"/>
</dbReference>
<evidence type="ECO:0000256" key="4">
    <source>
        <dbReference type="ARBA" id="ARBA00022801"/>
    </source>
</evidence>
<keyword evidence="4" id="KW-0378">Hydrolase</keyword>
<dbReference type="PANTHER" id="PTHR22600">
    <property type="entry name" value="BETA-HEXOSAMINIDASE"/>
    <property type="match status" value="1"/>
</dbReference>
<dbReference type="GO" id="GO:0016020">
    <property type="term" value="C:membrane"/>
    <property type="evidence" value="ECO:0007669"/>
    <property type="project" value="TreeGrafter"/>
</dbReference>
<reference evidence="15" key="1">
    <citation type="submission" date="2020-04" db="EMBL/GenBank/DDBJ databases">
        <authorList>
            <person name="Neveu A P."/>
        </authorList>
    </citation>
    <scope>NUCLEOTIDE SEQUENCE</scope>
    <source>
        <tissue evidence="15">Whole embryo</tissue>
    </source>
</reference>
<proteinExistence type="evidence at transcript level"/>
<comment type="catalytic activity">
    <reaction evidence="1">
        <text>Hydrolysis of terminal non-reducing N-acetyl-D-hexosamine residues in N-acetyl-beta-D-hexosaminides.</text>
        <dbReference type="EC" id="3.2.1.52"/>
    </reaction>
</comment>
<dbReference type="GO" id="GO:0030203">
    <property type="term" value="P:glycosaminoglycan metabolic process"/>
    <property type="evidence" value="ECO:0007669"/>
    <property type="project" value="TreeGrafter"/>
</dbReference>
<evidence type="ECO:0000256" key="7">
    <source>
        <dbReference type="ARBA" id="ARBA00030512"/>
    </source>
</evidence>
<comment type="catalytic activity">
    <reaction evidence="6">
        <text>beta-D-GalNAc-(1-&gt;4)-alpha-L-IdoA-(1-&gt;3)-beta-D-GalNAc-4-sulfate-(1-&gt;4)-alpha-L-IdoA-(1-&gt;3)-D-GalNAc-4-sulfate + H2O = alpha-L-IdoA-(1-&gt;3)-beta-D-GalNAc-4-sulfate-(1-&gt;4)-alpha-L-IdoA-(1-&gt;3)-D-GalNAc-4-sulfate + N-acetyl-D-galactosamine</text>
        <dbReference type="Rhea" id="RHEA:64372"/>
        <dbReference type="ChEBI" id="CHEBI:15377"/>
        <dbReference type="ChEBI" id="CHEBI:28037"/>
        <dbReference type="ChEBI" id="CHEBI:152565"/>
        <dbReference type="ChEBI" id="CHEBI:152566"/>
    </reaction>
    <physiologicalReaction direction="left-to-right" evidence="6">
        <dbReference type="Rhea" id="RHEA:64373"/>
    </physiologicalReaction>
</comment>
<dbReference type="GO" id="GO:0030247">
    <property type="term" value="F:polysaccharide binding"/>
    <property type="evidence" value="ECO:0007669"/>
    <property type="project" value="InterPro"/>
</dbReference>
<evidence type="ECO:0000256" key="8">
    <source>
        <dbReference type="ARBA" id="ARBA00033000"/>
    </source>
</evidence>
<dbReference type="SUPFAM" id="SSF81296">
    <property type="entry name" value="E set domains"/>
    <property type="match status" value="1"/>
</dbReference>
<keyword evidence="5" id="KW-0326">Glycosidase</keyword>
<dbReference type="EMBL" id="LR785740">
    <property type="protein sequence ID" value="CAB3252656.1"/>
    <property type="molecule type" value="mRNA"/>
</dbReference>
<evidence type="ECO:0000256" key="12">
    <source>
        <dbReference type="ARBA" id="ARBA00049464"/>
    </source>
</evidence>
<dbReference type="InterPro" id="IPR025705">
    <property type="entry name" value="Beta_hexosaminidase_sua/sub"/>
</dbReference>